<dbReference type="GO" id="GO:0010019">
    <property type="term" value="P:chloroplast-nucleus signaling pathway"/>
    <property type="evidence" value="ECO:0007669"/>
    <property type="project" value="TreeGrafter"/>
</dbReference>
<keyword evidence="3" id="KW-0809">Transit peptide</keyword>
<name>A0A6P5F6P2_ANACO</name>
<reference evidence="6" key="2">
    <citation type="submission" date="2025-08" db="UniProtKB">
        <authorList>
            <consortium name="RefSeq"/>
        </authorList>
    </citation>
    <scope>IDENTIFICATION</scope>
</reference>
<dbReference type="AlphaFoldDB" id="A0A6P5F6P2"/>
<dbReference type="InterPro" id="IPR011990">
    <property type="entry name" value="TPR-like_helical_dom_sf"/>
</dbReference>
<evidence type="ECO:0000256" key="2">
    <source>
        <dbReference type="ARBA" id="ARBA00022737"/>
    </source>
</evidence>
<dbReference type="InterPro" id="IPR002885">
    <property type="entry name" value="PPR_rpt"/>
</dbReference>
<comment type="similarity">
    <text evidence="1">Belongs to the PPR family. P subfamily.</text>
</comment>
<dbReference type="GO" id="GO:0031930">
    <property type="term" value="P:mitochondria-nucleus signaling pathway"/>
    <property type="evidence" value="ECO:0007669"/>
    <property type="project" value="TreeGrafter"/>
</dbReference>
<sequence length="366" mass="39932">ALRSIIKRLFRERDPDKLAAGFIAAAAASPRFRCRHRIYSSAVRRLAAAGRPDAVAAVLDSHLRFPSDLSHEGFSARLISLYGAASMPSHAAALFRRLPSLSAPRSALSFNALLTALADSSSSNPDALLAAFDQIPAEDPSIVPNLCSYNILIRALCAKPDLDAAFDVLSLMEQHGISPDLISFNTLLNGFFGHGRFPDAEKVWNLMRERNVEPDVKSFNAKLRGLVLEKRTEEAAELVDQMMRDGPKPDTSSFNAVIRGHCKIGNLEAAKTVYLDLVKNGCAPNKGTFEALIPHLCEAGDFDLALRCCYDSMSRKCFADAAVLQKVVDGLVAASRAEEAEKLVERARTNKYSKKSLKMPNKQSVS</sequence>
<evidence type="ECO:0000256" key="4">
    <source>
        <dbReference type="PROSITE-ProRule" id="PRU00708"/>
    </source>
</evidence>
<proteinExistence type="inferred from homology"/>
<feature type="non-terminal residue" evidence="6">
    <location>
        <position position="1"/>
    </location>
</feature>
<feature type="repeat" description="PPR" evidence="4">
    <location>
        <begin position="145"/>
        <end position="179"/>
    </location>
</feature>
<dbReference type="OrthoDB" id="185373at2759"/>
<dbReference type="PANTHER" id="PTHR47936">
    <property type="entry name" value="PPR_LONG DOMAIN-CONTAINING PROTEIN"/>
    <property type="match status" value="1"/>
</dbReference>
<dbReference type="Pfam" id="PF01535">
    <property type="entry name" value="PPR"/>
    <property type="match status" value="1"/>
</dbReference>
<feature type="repeat" description="PPR" evidence="4">
    <location>
        <begin position="215"/>
        <end position="249"/>
    </location>
</feature>
<dbReference type="GeneID" id="109712471"/>
<evidence type="ECO:0000313" key="5">
    <source>
        <dbReference type="Proteomes" id="UP000515123"/>
    </source>
</evidence>
<evidence type="ECO:0000313" key="6">
    <source>
        <dbReference type="RefSeq" id="XP_020091639.1"/>
    </source>
</evidence>
<feature type="repeat" description="PPR" evidence="4">
    <location>
        <begin position="250"/>
        <end position="284"/>
    </location>
</feature>
<dbReference type="GO" id="GO:0009507">
    <property type="term" value="C:chloroplast"/>
    <property type="evidence" value="ECO:0007669"/>
    <property type="project" value="TreeGrafter"/>
</dbReference>
<organism evidence="5 6">
    <name type="scientific">Ananas comosus</name>
    <name type="common">Pineapple</name>
    <name type="synonym">Ananas ananas</name>
    <dbReference type="NCBI Taxonomy" id="4615"/>
    <lineage>
        <taxon>Eukaryota</taxon>
        <taxon>Viridiplantae</taxon>
        <taxon>Streptophyta</taxon>
        <taxon>Embryophyta</taxon>
        <taxon>Tracheophyta</taxon>
        <taxon>Spermatophyta</taxon>
        <taxon>Magnoliopsida</taxon>
        <taxon>Liliopsida</taxon>
        <taxon>Poales</taxon>
        <taxon>Bromeliaceae</taxon>
        <taxon>Bromelioideae</taxon>
        <taxon>Ananas</taxon>
    </lineage>
</organism>
<dbReference type="PROSITE" id="PS51375">
    <property type="entry name" value="PPR"/>
    <property type="match status" value="4"/>
</dbReference>
<protein>
    <submittedName>
        <fullName evidence="6">Pentatricopeptide repeat-containing protein At1g55890, mitochondrial-like</fullName>
    </submittedName>
</protein>
<dbReference type="Proteomes" id="UP000515123">
    <property type="component" value="Linkage group 7"/>
</dbReference>
<dbReference type="Pfam" id="PF13041">
    <property type="entry name" value="PPR_2"/>
    <property type="match status" value="2"/>
</dbReference>
<dbReference type="RefSeq" id="XP_020091639.1">
    <property type="nucleotide sequence ID" value="XM_020236050.1"/>
</dbReference>
<evidence type="ECO:0000256" key="1">
    <source>
        <dbReference type="ARBA" id="ARBA00007626"/>
    </source>
</evidence>
<evidence type="ECO:0000256" key="3">
    <source>
        <dbReference type="ARBA" id="ARBA00022946"/>
    </source>
</evidence>
<dbReference type="Gene3D" id="1.25.40.10">
    <property type="entry name" value="Tetratricopeptide repeat domain"/>
    <property type="match status" value="2"/>
</dbReference>
<feature type="repeat" description="PPR" evidence="4">
    <location>
        <begin position="180"/>
        <end position="214"/>
    </location>
</feature>
<reference evidence="5" key="1">
    <citation type="journal article" date="2015" name="Nat. Genet.">
        <title>The pineapple genome and the evolution of CAM photosynthesis.</title>
        <authorList>
            <person name="Ming R."/>
            <person name="VanBuren R."/>
            <person name="Wai C.M."/>
            <person name="Tang H."/>
            <person name="Schatz M.C."/>
            <person name="Bowers J.E."/>
            <person name="Lyons E."/>
            <person name="Wang M.L."/>
            <person name="Chen J."/>
            <person name="Biggers E."/>
            <person name="Zhang J."/>
            <person name="Huang L."/>
            <person name="Zhang L."/>
            <person name="Miao W."/>
            <person name="Zhang J."/>
            <person name="Ye Z."/>
            <person name="Miao C."/>
            <person name="Lin Z."/>
            <person name="Wang H."/>
            <person name="Zhou H."/>
            <person name="Yim W.C."/>
            <person name="Priest H.D."/>
            <person name="Zheng C."/>
            <person name="Woodhouse M."/>
            <person name="Edger P.P."/>
            <person name="Guyot R."/>
            <person name="Guo H.B."/>
            <person name="Guo H."/>
            <person name="Zheng G."/>
            <person name="Singh R."/>
            <person name="Sharma A."/>
            <person name="Min X."/>
            <person name="Zheng Y."/>
            <person name="Lee H."/>
            <person name="Gurtowski J."/>
            <person name="Sedlazeck F.J."/>
            <person name="Harkess A."/>
            <person name="McKain M.R."/>
            <person name="Liao Z."/>
            <person name="Fang J."/>
            <person name="Liu J."/>
            <person name="Zhang X."/>
            <person name="Zhang Q."/>
            <person name="Hu W."/>
            <person name="Qin Y."/>
            <person name="Wang K."/>
            <person name="Chen L.Y."/>
            <person name="Shirley N."/>
            <person name="Lin Y.R."/>
            <person name="Liu L.Y."/>
            <person name="Hernandez A.G."/>
            <person name="Wright C.L."/>
            <person name="Bulone V."/>
            <person name="Tuskan G.A."/>
            <person name="Heath K."/>
            <person name="Zee F."/>
            <person name="Moore P.H."/>
            <person name="Sunkar R."/>
            <person name="Leebens-Mack J.H."/>
            <person name="Mockler T."/>
            <person name="Bennetzen J.L."/>
            <person name="Freeling M."/>
            <person name="Sankoff D."/>
            <person name="Paterson A.H."/>
            <person name="Zhu X."/>
            <person name="Yang X."/>
            <person name="Smith J.A."/>
            <person name="Cushman J.C."/>
            <person name="Paull R.E."/>
            <person name="Yu Q."/>
        </authorList>
    </citation>
    <scope>NUCLEOTIDE SEQUENCE [LARGE SCALE GENOMIC DNA]</scope>
    <source>
        <strain evidence="5">cv. F153</strain>
    </source>
</reference>
<keyword evidence="2" id="KW-0677">Repeat</keyword>
<accession>A0A6P5F6P2</accession>
<gene>
    <name evidence="6" type="primary">LOC109712471</name>
</gene>
<keyword evidence="5" id="KW-1185">Reference proteome</keyword>
<dbReference type="PANTHER" id="PTHR47936:SF5">
    <property type="entry name" value="PENTACOTRIPEPTIDE-REPEAT REGION OF PRORP DOMAIN-CONTAINING PROTEIN"/>
    <property type="match status" value="1"/>
</dbReference>
<dbReference type="NCBIfam" id="TIGR00756">
    <property type="entry name" value="PPR"/>
    <property type="match status" value="4"/>
</dbReference>